<dbReference type="STRING" id="1150368.SAMN02927921_00451"/>
<dbReference type="Gene3D" id="2.60.40.2340">
    <property type="match status" value="1"/>
</dbReference>
<dbReference type="Proteomes" id="UP000182248">
    <property type="component" value="Unassembled WGS sequence"/>
</dbReference>
<dbReference type="EMBL" id="FPJE01000002">
    <property type="protein sequence ID" value="SFW19088.1"/>
    <property type="molecule type" value="Genomic_DNA"/>
</dbReference>
<dbReference type="AlphaFoldDB" id="A0A1K1M7H3"/>
<protein>
    <recommendedName>
        <fullName evidence="3">DUF5018 domain-containing protein</fullName>
    </recommendedName>
</protein>
<reference evidence="1 2" key="1">
    <citation type="submission" date="2016-11" db="EMBL/GenBank/DDBJ databases">
        <authorList>
            <person name="Jaros S."/>
            <person name="Januszkiewicz K."/>
            <person name="Wedrychowicz H."/>
        </authorList>
    </citation>
    <scope>NUCLEOTIDE SEQUENCE [LARGE SCALE GENOMIC DNA]</scope>
    <source>
        <strain evidence="1 2">CGMCC 1.12145</strain>
    </source>
</reference>
<evidence type="ECO:0000313" key="1">
    <source>
        <dbReference type="EMBL" id="SFW19088.1"/>
    </source>
</evidence>
<gene>
    <name evidence="1" type="ORF">SAMN02927921_00451</name>
</gene>
<organism evidence="1 2">
    <name type="scientific">Sinomicrobium oceani</name>
    <dbReference type="NCBI Taxonomy" id="1150368"/>
    <lineage>
        <taxon>Bacteria</taxon>
        <taxon>Pseudomonadati</taxon>
        <taxon>Bacteroidota</taxon>
        <taxon>Flavobacteriia</taxon>
        <taxon>Flavobacteriales</taxon>
        <taxon>Flavobacteriaceae</taxon>
        <taxon>Sinomicrobium</taxon>
    </lineage>
</organism>
<accession>A0A1K1M7H3</accession>
<evidence type="ECO:0000313" key="2">
    <source>
        <dbReference type="Proteomes" id="UP000182248"/>
    </source>
</evidence>
<evidence type="ECO:0008006" key="3">
    <source>
        <dbReference type="Google" id="ProtNLM"/>
    </source>
</evidence>
<keyword evidence="2" id="KW-1185">Reference proteome</keyword>
<name>A0A1K1M7H3_9FLAO</name>
<sequence>MSNKTDDMKNDYSITPYTGVRKEQGHIGMTLLCSMCALLLLCSAGCTREEDNLIITEETWYDTISSVQDNRILEYRIGNVNDDYTIYSAIDDSTGTITVYLPAYYELGVIQAEIKLPEGTTISPDADVPVPVFEEEPFVYEVTSAEGLKATYTVDIVIQQEDFSLNELSRNPDSPVSFSAKESYIRVTGTNILGNYAITRGYLTNEAGERVYTMGEAQTPPTSRQIYLSCIDVEPGLYWIEITSYALTRRMENPINLR</sequence>
<proteinExistence type="predicted"/>